<dbReference type="OrthoDB" id="6356500at2759"/>
<dbReference type="EMBL" id="VIIS01000183">
    <property type="protein sequence ID" value="KAF0312260.1"/>
    <property type="molecule type" value="Genomic_DNA"/>
</dbReference>
<comment type="caution">
    <text evidence="2">The sequence shown here is derived from an EMBL/GenBank/DDBJ whole genome shotgun (WGS) entry which is preliminary data.</text>
</comment>
<dbReference type="GO" id="GO:0046983">
    <property type="term" value="F:protein dimerization activity"/>
    <property type="evidence" value="ECO:0007669"/>
    <property type="project" value="InterPro"/>
</dbReference>
<evidence type="ECO:0000259" key="1">
    <source>
        <dbReference type="Pfam" id="PF05699"/>
    </source>
</evidence>
<evidence type="ECO:0000313" key="2">
    <source>
        <dbReference type="EMBL" id="KAF0312260.1"/>
    </source>
</evidence>
<organism evidence="2 3">
    <name type="scientific">Amphibalanus amphitrite</name>
    <name type="common">Striped barnacle</name>
    <name type="synonym">Balanus amphitrite</name>
    <dbReference type="NCBI Taxonomy" id="1232801"/>
    <lineage>
        <taxon>Eukaryota</taxon>
        <taxon>Metazoa</taxon>
        <taxon>Ecdysozoa</taxon>
        <taxon>Arthropoda</taxon>
        <taxon>Crustacea</taxon>
        <taxon>Multicrustacea</taxon>
        <taxon>Cirripedia</taxon>
        <taxon>Thoracica</taxon>
        <taxon>Thoracicalcarea</taxon>
        <taxon>Balanomorpha</taxon>
        <taxon>Balanoidea</taxon>
        <taxon>Balanidae</taxon>
        <taxon>Amphibalaninae</taxon>
        <taxon>Amphibalanus</taxon>
    </lineage>
</organism>
<dbReference type="Pfam" id="PF05699">
    <property type="entry name" value="Dimer_Tnp_hAT"/>
    <property type="match status" value="1"/>
</dbReference>
<sequence length="164" mass="19105">MLDTALQKLRQFFVNNKDLLQYQAMENVLLTGAIPPETEVPREPTINYSRLENEHKAFHRQHHFKTTEEAAAILLDSNLRDIYVETVKFLDVLVCVAVSSAEAERCFSKLRRVKSWLRSTMTEKRLSDLLICHVHQELLDRVEIAKVVKAFVTDDHRRRVFGDV</sequence>
<keyword evidence="3" id="KW-1185">Reference proteome</keyword>
<dbReference type="AlphaFoldDB" id="A0A6A4X7W8"/>
<name>A0A6A4X7W8_AMPAM</name>
<proteinExistence type="predicted"/>
<dbReference type="PANTHER" id="PTHR46289">
    <property type="entry name" value="52 KDA REPRESSOR OF THE INHIBITOR OF THE PROTEIN KINASE-LIKE PROTEIN-RELATED"/>
    <property type="match status" value="1"/>
</dbReference>
<reference evidence="2 3" key="1">
    <citation type="submission" date="2019-07" db="EMBL/GenBank/DDBJ databases">
        <title>Draft genome assembly of a fouling barnacle, Amphibalanus amphitrite (Darwin, 1854): The first reference genome for Thecostraca.</title>
        <authorList>
            <person name="Kim W."/>
        </authorList>
    </citation>
    <scope>NUCLEOTIDE SEQUENCE [LARGE SCALE GENOMIC DNA]</scope>
    <source>
        <strain evidence="2">SNU_AA5</strain>
        <tissue evidence="2">Soma without cirri and trophi</tissue>
    </source>
</reference>
<dbReference type="PANTHER" id="PTHR46289:SF17">
    <property type="entry name" value="HAT C-TERMINAL DIMERISATION DOMAIN-CONTAINING PROTEIN"/>
    <property type="match status" value="1"/>
</dbReference>
<protein>
    <recommendedName>
        <fullName evidence="1">HAT C-terminal dimerisation domain-containing protein</fullName>
    </recommendedName>
</protein>
<evidence type="ECO:0000313" key="3">
    <source>
        <dbReference type="Proteomes" id="UP000440578"/>
    </source>
</evidence>
<accession>A0A6A4X7W8</accession>
<dbReference type="Proteomes" id="UP000440578">
    <property type="component" value="Unassembled WGS sequence"/>
</dbReference>
<feature type="domain" description="HAT C-terminal dimerisation" evidence="1">
    <location>
        <begin position="77"/>
        <end position="137"/>
    </location>
</feature>
<dbReference type="InterPro" id="IPR008906">
    <property type="entry name" value="HATC_C_dom"/>
</dbReference>
<gene>
    <name evidence="2" type="ORF">FJT64_016987</name>
</gene>
<dbReference type="InterPro" id="IPR052958">
    <property type="entry name" value="IFN-induced_PKR_regulator"/>
</dbReference>